<dbReference type="EMBL" id="VIEB01000491">
    <property type="protein sequence ID" value="TQD89116.1"/>
    <property type="molecule type" value="Genomic_DNA"/>
</dbReference>
<keyword evidence="2" id="KW-1185">Reference proteome</keyword>
<proteinExistence type="predicted"/>
<dbReference type="AlphaFoldDB" id="A0A540LRK0"/>
<dbReference type="Proteomes" id="UP000315295">
    <property type="component" value="Unassembled WGS sequence"/>
</dbReference>
<protein>
    <submittedName>
        <fullName evidence="1">Uncharacterized protein</fullName>
    </submittedName>
</protein>
<evidence type="ECO:0000313" key="2">
    <source>
        <dbReference type="Proteomes" id="UP000315295"/>
    </source>
</evidence>
<gene>
    <name evidence="1" type="ORF">C1H46_025343</name>
</gene>
<name>A0A540LRK0_MALBA</name>
<sequence>MHQDMIGNTGASSDKHNTMDAVLIHLAVEDRDLSAALVRLTPSTFGTCQRLRHDRYPHLSPPPRTFLQARAHRRFPELRRLWRPLSKKLRSKSKQPHDCRYKDTNSTHRDLLTHQGYYKITEDEREIKAEESDSSPTRWAFLCSLLVCHCTHLAHGWIPQR</sequence>
<comment type="caution">
    <text evidence="1">The sequence shown here is derived from an EMBL/GenBank/DDBJ whole genome shotgun (WGS) entry which is preliminary data.</text>
</comment>
<evidence type="ECO:0000313" key="1">
    <source>
        <dbReference type="EMBL" id="TQD89116.1"/>
    </source>
</evidence>
<accession>A0A540LRK0</accession>
<organism evidence="1 2">
    <name type="scientific">Malus baccata</name>
    <name type="common">Siberian crab apple</name>
    <name type="synonym">Pyrus baccata</name>
    <dbReference type="NCBI Taxonomy" id="106549"/>
    <lineage>
        <taxon>Eukaryota</taxon>
        <taxon>Viridiplantae</taxon>
        <taxon>Streptophyta</taxon>
        <taxon>Embryophyta</taxon>
        <taxon>Tracheophyta</taxon>
        <taxon>Spermatophyta</taxon>
        <taxon>Magnoliopsida</taxon>
        <taxon>eudicotyledons</taxon>
        <taxon>Gunneridae</taxon>
        <taxon>Pentapetalae</taxon>
        <taxon>rosids</taxon>
        <taxon>fabids</taxon>
        <taxon>Rosales</taxon>
        <taxon>Rosaceae</taxon>
        <taxon>Amygdaloideae</taxon>
        <taxon>Maleae</taxon>
        <taxon>Malus</taxon>
    </lineage>
</organism>
<reference evidence="1 2" key="1">
    <citation type="journal article" date="2019" name="G3 (Bethesda)">
        <title>Sequencing of a Wild Apple (Malus baccata) Genome Unravels the Differences Between Cultivated and Wild Apple Species Regarding Disease Resistance and Cold Tolerance.</title>
        <authorList>
            <person name="Chen X."/>
        </authorList>
    </citation>
    <scope>NUCLEOTIDE SEQUENCE [LARGE SCALE GENOMIC DNA]</scope>
    <source>
        <strain evidence="2">cv. Shandingzi</strain>
        <tissue evidence="1">Leaves</tissue>
    </source>
</reference>